<evidence type="ECO:0000313" key="1">
    <source>
        <dbReference type="EMBL" id="CZS99402.1"/>
    </source>
</evidence>
<reference evidence="2" key="1">
    <citation type="submission" date="2016-03" db="EMBL/GenBank/DDBJ databases">
        <authorList>
            <person name="Guldener U."/>
        </authorList>
    </citation>
    <scope>NUCLEOTIDE SEQUENCE [LARGE SCALE GENOMIC DNA]</scope>
    <source>
        <strain evidence="2">04CH-RAC-A.6.1</strain>
    </source>
</reference>
<evidence type="ECO:0000313" key="2">
    <source>
        <dbReference type="Proteomes" id="UP000178912"/>
    </source>
</evidence>
<dbReference type="Proteomes" id="UP000178912">
    <property type="component" value="Unassembled WGS sequence"/>
</dbReference>
<protein>
    <submittedName>
        <fullName evidence="1">Uncharacterized protein</fullName>
    </submittedName>
</protein>
<proteinExistence type="predicted"/>
<accession>A0A1E1KN33</accession>
<dbReference type="AlphaFoldDB" id="A0A1E1KN33"/>
<dbReference type="EMBL" id="FJUX01000040">
    <property type="protein sequence ID" value="CZS99402.1"/>
    <property type="molecule type" value="Genomic_DNA"/>
</dbReference>
<keyword evidence="2" id="KW-1185">Reference proteome</keyword>
<name>A0A1E1KN33_9HELO</name>
<organism evidence="1 2">
    <name type="scientific">Rhynchosporium agropyri</name>
    <dbReference type="NCBI Taxonomy" id="914238"/>
    <lineage>
        <taxon>Eukaryota</taxon>
        <taxon>Fungi</taxon>
        <taxon>Dikarya</taxon>
        <taxon>Ascomycota</taxon>
        <taxon>Pezizomycotina</taxon>
        <taxon>Leotiomycetes</taxon>
        <taxon>Helotiales</taxon>
        <taxon>Ploettnerulaceae</taxon>
        <taxon>Rhynchosporium</taxon>
    </lineage>
</organism>
<gene>
    <name evidence="1" type="ORF">RAG0_07729</name>
</gene>
<sequence>MPLQYDVRHDKSVFDMEFPKLREEGLLLLRLERRFERHAGFAANQLATLFGRASALS</sequence>